<evidence type="ECO:0000313" key="2">
    <source>
        <dbReference type="EMBL" id="RAQ03280.1"/>
    </source>
</evidence>
<reference evidence="2 3" key="1">
    <citation type="submission" date="2018-06" db="EMBL/GenBank/DDBJ databases">
        <title>Towards the identification of Burkholderia cepacia strain which caused fatal septicemia.</title>
        <authorList>
            <person name="Bui L.A.T."/>
            <person name="Zakharova I.B."/>
            <person name="Shpak I.M."/>
            <person name="Teteryatnikova N."/>
            <person name="Ustinov D.V."/>
            <person name="Kuzyutina Y.A."/>
            <person name="Nguyen H.N."/>
            <person name="Antonov A.S."/>
            <person name="Avdyusheva E.F."/>
            <person name="Victorov D.V."/>
        </authorList>
    </citation>
    <scope>NUCLEOTIDE SEQUENCE [LARGE SCALE GENOMIC DNA]</scope>
    <source>
        <strain evidence="2 3">PT02</strain>
    </source>
</reference>
<dbReference type="PROSITE" id="PS50075">
    <property type="entry name" value="CARRIER"/>
    <property type="match status" value="1"/>
</dbReference>
<accession>A0AAQ0FBF3</accession>
<dbReference type="EMBL" id="QLUZ01000023">
    <property type="protein sequence ID" value="RAQ03280.1"/>
    <property type="molecule type" value="Genomic_DNA"/>
</dbReference>
<name>A0AAQ0FBF3_BURCE</name>
<evidence type="ECO:0000313" key="3">
    <source>
        <dbReference type="Proteomes" id="UP000248899"/>
    </source>
</evidence>
<dbReference type="InterPro" id="IPR036736">
    <property type="entry name" value="ACP-like_sf"/>
</dbReference>
<dbReference type="AlphaFoldDB" id="A0AAQ0FBF3"/>
<comment type="caution">
    <text evidence="2">The sequence shown here is derived from an EMBL/GenBank/DDBJ whole genome shotgun (WGS) entry which is preliminary data.</text>
</comment>
<gene>
    <name evidence="2" type="ORF">DPR02_29865</name>
</gene>
<dbReference type="Pfam" id="PF00550">
    <property type="entry name" value="PP-binding"/>
    <property type="match status" value="1"/>
</dbReference>
<protein>
    <recommendedName>
        <fullName evidence="1">Carrier domain-containing protein</fullName>
    </recommendedName>
</protein>
<feature type="domain" description="Carrier" evidence="1">
    <location>
        <begin position="5"/>
        <end position="83"/>
    </location>
</feature>
<proteinExistence type="predicted"/>
<dbReference type="SUPFAM" id="SSF47336">
    <property type="entry name" value="ACP-like"/>
    <property type="match status" value="1"/>
</dbReference>
<organism evidence="2 3">
    <name type="scientific">Burkholderia cepacia</name>
    <name type="common">Pseudomonas cepacia</name>
    <dbReference type="NCBI Taxonomy" id="292"/>
    <lineage>
        <taxon>Bacteria</taxon>
        <taxon>Pseudomonadati</taxon>
        <taxon>Pseudomonadota</taxon>
        <taxon>Betaproteobacteria</taxon>
        <taxon>Burkholderiales</taxon>
        <taxon>Burkholderiaceae</taxon>
        <taxon>Burkholderia</taxon>
        <taxon>Burkholderia cepacia complex</taxon>
    </lineage>
</organism>
<sequence length="84" mass="9109">MSLSMNNKGIESKVIEIVARTFDVDQSEITMDTIAADVDGWDSLAHATLVIRLEKNFNTTLDLKKASAAQSLGDIVSLIEASIK</sequence>
<dbReference type="InterPro" id="IPR009081">
    <property type="entry name" value="PP-bd_ACP"/>
</dbReference>
<evidence type="ECO:0000259" key="1">
    <source>
        <dbReference type="PROSITE" id="PS50075"/>
    </source>
</evidence>
<dbReference type="Proteomes" id="UP000248899">
    <property type="component" value="Unassembled WGS sequence"/>
</dbReference>
<dbReference type="Gene3D" id="1.10.1200.10">
    <property type="entry name" value="ACP-like"/>
    <property type="match status" value="1"/>
</dbReference>